<dbReference type="Proteomes" id="UP000186132">
    <property type="component" value="Unassembled WGS sequence"/>
</dbReference>
<dbReference type="RefSeq" id="WP_073391704.1">
    <property type="nucleotide sequence ID" value="NZ_FQVU01000005.1"/>
</dbReference>
<evidence type="ECO:0000256" key="2">
    <source>
        <dbReference type="ARBA" id="ARBA00022692"/>
    </source>
</evidence>
<proteinExistence type="predicted"/>
<dbReference type="AlphaFoldDB" id="A0A1M5RCU6"/>
<dbReference type="EMBL" id="FQVU01000005">
    <property type="protein sequence ID" value="SHH23960.1"/>
    <property type="molecule type" value="Genomic_DNA"/>
</dbReference>
<keyword evidence="4 5" id="KW-0472">Membrane</keyword>
<feature type="transmembrane region" description="Helical" evidence="5">
    <location>
        <begin position="286"/>
        <end position="305"/>
    </location>
</feature>
<sequence>MNEAVRLVARREITSRLQQRGFRIGFAIALLIVVVACVVPSLFSDDDSTPRYDVAVVGDHPGLAAALARSETPRFTVHTATAAEAHDRVDDGDWDAAVLPGGRLVVDETDGDVVTAVQQVNVSTALVTRLGAAGLSSDDIREALTVRPLRVESTGSGDDGQRRAIAVITVIVLFTQLTTFCTWVAMGVVEEKASRVVELILSSIRPLQLLVGKLLGIGTLAAAQVLALGAVGLVVSTLAGTISIPASAFVTVLTGFVGFVLGFAFFAALAAALASTVSRQEEVSGVLAPVTLSLTVCYFASFATAGDPDSTLARVVSIVPPFSCVAMPGRIAGGTVPVLDVLLAVVLLGGAAAAILAVAARIYRATVLHSGTRVPLSRAWRGEAVADLG</sequence>
<evidence type="ECO:0000256" key="5">
    <source>
        <dbReference type="SAM" id="Phobius"/>
    </source>
</evidence>
<name>A0A1M5RCU6_9ACTN</name>
<feature type="domain" description="ABC-2 type transporter transmembrane" evidence="6">
    <location>
        <begin position="24"/>
        <end position="360"/>
    </location>
</feature>
<feature type="transmembrane region" description="Helical" evidence="5">
    <location>
        <begin position="247"/>
        <end position="274"/>
    </location>
</feature>
<feature type="transmembrane region" description="Helical" evidence="5">
    <location>
        <begin position="164"/>
        <end position="189"/>
    </location>
</feature>
<reference evidence="7 8" key="1">
    <citation type="submission" date="2016-11" db="EMBL/GenBank/DDBJ databases">
        <authorList>
            <person name="Jaros S."/>
            <person name="Januszkiewicz K."/>
            <person name="Wedrychowicz H."/>
        </authorList>
    </citation>
    <scope>NUCLEOTIDE SEQUENCE [LARGE SCALE GENOMIC DNA]</scope>
    <source>
        <strain evidence="7 8">DSM 45627</strain>
    </source>
</reference>
<evidence type="ECO:0000256" key="4">
    <source>
        <dbReference type="ARBA" id="ARBA00023136"/>
    </source>
</evidence>
<feature type="transmembrane region" description="Helical" evidence="5">
    <location>
        <begin position="210"/>
        <end position="235"/>
    </location>
</feature>
<dbReference type="OrthoDB" id="3268959at2"/>
<dbReference type="STRING" id="1206085.SAMN05443575_3508"/>
<evidence type="ECO:0000256" key="1">
    <source>
        <dbReference type="ARBA" id="ARBA00004141"/>
    </source>
</evidence>
<comment type="subcellular location">
    <subcellularLocation>
        <location evidence="1">Membrane</location>
        <topology evidence="1">Multi-pass membrane protein</topology>
    </subcellularLocation>
</comment>
<evidence type="ECO:0000259" key="6">
    <source>
        <dbReference type="Pfam" id="PF12698"/>
    </source>
</evidence>
<evidence type="ECO:0000313" key="7">
    <source>
        <dbReference type="EMBL" id="SHH23960.1"/>
    </source>
</evidence>
<dbReference type="Pfam" id="PF12698">
    <property type="entry name" value="ABC2_membrane_3"/>
    <property type="match status" value="1"/>
</dbReference>
<feature type="transmembrane region" description="Helical" evidence="5">
    <location>
        <begin position="21"/>
        <end position="43"/>
    </location>
</feature>
<evidence type="ECO:0000256" key="3">
    <source>
        <dbReference type="ARBA" id="ARBA00022989"/>
    </source>
</evidence>
<dbReference type="InterPro" id="IPR013525">
    <property type="entry name" value="ABC2_TM"/>
</dbReference>
<protein>
    <submittedName>
        <fullName evidence="7">ABC-2 type transport system permease protein</fullName>
    </submittedName>
</protein>
<gene>
    <name evidence="7" type="ORF">SAMN05443575_3508</name>
</gene>
<keyword evidence="3 5" id="KW-1133">Transmembrane helix</keyword>
<dbReference type="GO" id="GO:0140359">
    <property type="term" value="F:ABC-type transporter activity"/>
    <property type="evidence" value="ECO:0007669"/>
    <property type="project" value="InterPro"/>
</dbReference>
<keyword evidence="8" id="KW-1185">Reference proteome</keyword>
<organism evidence="7 8">
    <name type="scientific">Jatrophihabitans endophyticus</name>
    <dbReference type="NCBI Taxonomy" id="1206085"/>
    <lineage>
        <taxon>Bacteria</taxon>
        <taxon>Bacillati</taxon>
        <taxon>Actinomycetota</taxon>
        <taxon>Actinomycetes</taxon>
        <taxon>Jatrophihabitantales</taxon>
        <taxon>Jatrophihabitantaceae</taxon>
        <taxon>Jatrophihabitans</taxon>
    </lineage>
</organism>
<feature type="transmembrane region" description="Helical" evidence="5">
    <location>
        <begin position="341"/>
        <end position="363"/>
    </location>
</feature>
<dbReference type="GO" id="GO:0016020">
    <property type="term" value="C:membrane"/>
    <property type="evidence" value="ECO:0007669"/>
    <property type="project" value="UniProtKB-SubCell"/>
</dbReference>
<evidence type="ECO:0000313" key="8">
    <source>
        <dbReference type="Proteomes" id="UP000186132"/>
    </source>
</evidence>
<keyword evidence="2 5" id="KW-0812">Transmembrane</keyword>
<dbReference type="PANTHER" id="PTHR43471:SF3">
    <property type="entry name" value="ABC TRANSPORTER PERMEASE PROTEIN NATB"/>
    <property type="match status" value="1"/>
</dbReference>
<accession>A0A1M5RCU6</accession>
<dbReference type="PANTHER" id="PTHR43471">
    <property type="entry name" value="ABC TRANSPORTER PERMEASE"/>
    <property type="match status" value="1"/>
</dbReference>